<dbReference type="EMBL" id="CAEY01000392">
    <property type="status" value="NOT_ANNOTATED_CDS"/>
    <property type="molecule type" value="Genomic_DNA"/>
</dbReference>
<feature type="coiled-coil region" evidence="1">
    <location>
        <begin position="57"/>
        <end position="84"/>
    </location>
</feature>
<keyword evidence="3" id="KW-0472">Membrane</keyword>
<keyword evidence="5" id="KW-1185">Reference proteome</keyword>
<organism evidence="4 5">
    <name type="scientific">Tetranychus urticae</name>
    <name type="common">Two-spotted spider mite</name>
    <dbReference type="NCBI Taxonomy" id="32264"/>
    <lineage>
        <taxon>Eukaryota</taxon>
        <taxon>Metazoa</taxon>
        <taxon>Ecdysozoa</taxon>
        <taxon>Arthropoda</taxon>
        <taxon>Chelicerata</taxon>
        <taxon>Arachnida</taxon>
        <taxon>Acari</taxon>
        <taxon>Acariformes</taxon>
        <taxon>Trombidiformes</taxon>
        <taxon>Prostigmata</taxon>
        <taxon>Eleutherengona</taxon>
        <taxon>Raphignathae</taxon>
        <taxon>Tetranychoidea</taxon>
        <taxon>Tetranychidae</taxon>
        <taxon>Tetranychus</taxon>
    </lineage>
</organism>
<feature type="transmembrane region" description="Helical" evidence="3">
    <location>
        <begin position="91"/>
        <end position="115"/>
    </location>
</feature>
<evidence type="ECO:0000256" key="2">
    <source>
        <dbReference type="SAM" id="MobiDB-lite"/>
    </source>
</evidence>
<accession>T1KRI7</accession>
<feature type="region of interest" description="Disordered" evidence="2">
    <location>
        <begin position="1"/>
        <end position="53"/>
    </location>
</feature>
<reference evidence="5" key="1">
    <citation type="submission" date="2011-08" db="EMBL/GenBank/DDBJ databases">
        <authorList>
            <person name="Rombauts S."/>
        </authorList>
    </citation>
    <scope>NUCLEOTIDE SEQUENCE</scope>
    <source>
        <strain evidence="5">London</strain>
    </source>
</reference>
<keyword evidence="3" id="KW-1133">Transmembrane helix</keyword>
<keyword evidence="1" id="KW-0175">Coiled coil</keyword>
<name>T1KRI7_TETUR</name>
<evidence type="ECO:0000313" key="5">
    <source>
        <dbReference type="Proteomes" id="UP000015104"/>
    </source>
</evidence>
<dbReference type="HOGENOM" id="CLU_1888439_0_0_1"/>
<protein>
    <submittedName>
        <fullName evidence="4">Uncharacterized protein</fullName>
    </submittedName>
</protein>
<dbReference type="Proteomes" id="UP000015104">
    <property type="component" value="Unassembled WGS sequence"/>
</dbReference>
<keyword evidence="3" id="KW-0812">Transmembrane</keyword>
<dbReference type="AlphaFoldDB" id="T1KRI7"/>
<evidence type="ECO:0000256" key="3">
    <source>
        <dbReference type="SAM" id="Phobius"/>
    </source>
</evidence>
<proteinExistence type="predicted"/>
<reference evidence="4" key="2">
    <citation type="submission" date="2015-06" db="UniProtKB">
        <authorList>
            <consortium name="EnsemblMetazoa"/>
        </authorList>
    </citation>
    <scope>IDENTIFICATION</scope>
</reference>
<evidence type="ECO:0000256" key="1">
    <source>
        <dbReference type="SAM" id="Coils"/>
    </source>
</evidence>
<sequence length="135" mass="15695">MSAIHRFKSDKTSDHEEERAESSKDMRSSTDYDPEWMDSPATTSASAHEPESVRMRLAAREERKRRTNEKIQQIKEKLKKNNNRIYFKQCFLRYGLISLGIIILIGTGFCIYKYFSSPMTSITDPSFDELIITSD</sequence>
<dbReference type="EnsemblMetazoa" id="tetur18g03683.1">
    <property type="protein sequence ID" value="tetur18g03683.1"/>
    <property type="gene ID" value="tetur18g03683"/>
</dbReference>
<evidence type="ECO:0000313" key="4">
    <source>
        <dbReference type="EnsemblMetazoa" id="tetur18g03683.1"/>
    </source>
</evidence>
<feature type="compositionally biased region" description="Basic and acidic residues" evidence="2">
    <location>
        <begin position="7"/>
        <end position="30"/>
    </location>
</feature>